<dbReference type="SUPFAM" id="SSF52540">
    <property type="entry name" value="P-loop containing nucleoside triphosphate hydrolases"/>
    <property type="match status" value="1"/>
</dbReference>
<dbReference type="SUPFAM" id="SSF48452">
    <property type="entry name" value="TPR-like"/>
    <property type="match status" value="1"/>
</dbReference>
<dbReference type="InterPro" id="IPR035994">
    <property type="entry name" value="Nucleoside_phosphorylase_sf"/>
</dbReference>
<dbReference type="InterPro" id="IPR027417">
    <property type="entry name" value="P-loop_NTPase"/>
</dbReference>
<gene>
    <name evidence="3" type="ORF">BJX63DRAFT_420210</name>
</gene>
<feature type="domain" description="NB-ARC" evidence="1">
    <location>
        <begin position="332"/>
        <end position="493"/>
    </location>
</feature>
<dbReference type="InterPro" id="IPR011990">
    <property type="entry name" value="TPR-like_helical_dom_sf"/>
</dbReference>
<dbReference type="PANTHER" id="PTHR46082">
    <property type="entry name" value="ATP/GTP-BINDING PROTEIN-RELATED"/>
    <property type="match status" value="1"/>
</dbReference>
<dbReference type="SMART" id="SM00028">
    <property type="entry name" value="TPR"/>
    <property type="match status" value="3"/>
</dbReference>
<dbReference type="Gene3D" id="1.25.40.10">
    <property type="entry name" value="Tetratricopeptide repeat domain"/>
    <property type="match status" value="3"/>
</dbReference>
<dbReference type="SUPFAM" id="SSF53167">
    <property type="entry name" value="Purine and uridine phosphorylases"/>
    <property type="match status" value="1"/>
</dbReference>
<sequence length="967" mass="108769">MALTHDSYTAAWICALPLELAAAKAILDEVHPALPQPEPDHNVYTLGSASGHNVVVICLPAGVYGTISAATAVSHLMSTYRRVRFGLMVGIGGGVPRENFDIRLGDIVVSKPTDSLSGVIQYDYGKTLDNGHFHRTGSLNKPPPILLKAVAQMESDSILGQSLLGKIMSDAVQKEEERNQFPRPLKDQLFRSTYSHKSNVPDCSACDESQLVDRPERTTEEPYIYYGLIASGDQVMKDATTRDSIAQDLGILCFEMEAAGLMDEIPSLVIRGICDYCDSHKHKEWQGYAAFTAAAYAKALLTLIPFYEREHPRNHHHWMVPFQQNLAFVGREEEIARIEELIKQTNGPPKIAICGLGGVGKTQIALELAYRMRASDSWSIFWIPCTSYASVEQAYMSIAQTVGIQGVKPAEAKEHVKAYLSQGGAGKWLLVFDNMDDIEMWVGGSTATAVTDFVPQSERGRILFTTRNRKLAVMLAALIRKELLEDRNAAVILLEQLVFLPLAITQAAAYINSNDIELSDYSVLLREQESDIVELLSEDFGDDGRYKEIQNPVATTWLISFKQIQQLNPLAADYLSFMACINPRNIPQSLLPEASSKKKRIEAIGLLRAFSFVSGQSKDHALSLHRLVYLSTRNWLREHGQFNLHIQKAADHFSQVFPNNDHEHQKIWREYLPHALSLIDEEVFKSERINYLKLMQNVGRCLGTDGRVNEAVVLFEDLMNLQKKGKSDYDRAALIAMADLGSSYRDQGRWKEAEELQVQVLEICKQNLGPEHPDTLTSVASLAATYQNQGRWKEAEELQGRWKEAEELQVQTLEIRKQVLGPEHRRTLSSMANLATTYYDQGQWKEAEKLQELALQICKQVLGPEHPDTLTSMANLASTYRKQGRWKKAEELQEPVLDICKQGRWKKAEELQEPVLDICKQVLGPEHPRTLSSMASLAATYHNQGRWKEAEELERRAKDPQRSQITD</sequence>
<dbReference type="Gene3D" id="3.40.50.1580">
    <property type="entry name" value="Nucleoside phosphorylase domain"/>
    <property type="match status" value="1"/>
</dbReference>
<evidence type="ECO:0000259" key="1">
    <source>
        <dbReference type="Pfam" id="PF00931"/>
    </source>
</evidence>
<evidence type="ECO:0000313" key="4">
    <source>
        <dbReference type="Proteomes" id="UP001610334"/>
    </source>
</evidence>
<dbReference type="Proteomes" id="UP001610334">
    <property type="component" value="Unassembled WGS sequence"/>
</dbReference>
<organism evidence="3 4">
    <name type="scientific">Aspergillus granulosus</name>
    <dbReference type="NCBI Taxonomy" id="176169"/>
    <lineage>
        <taxon>Eukaryota</taxon>
        <taxon>Fungi</taxon>
        <taxon>Dikarya</taxon>
        <taxon>Ascomycota</taxon>
        <taxon>Pezizomycotina</taxon>
        <taxon>Eurotiomycetes</taxon>
        <taxon>Eurotiomycetidae</taxon>
        <taxon>Eurotiales</taxon>
        <taxon>Aspergillaceae</taxon>
        <taxon>Aspergillus</taxon>
        <taxon>Aspergillus subgen. Nidulantes</taxon>
    </lineage>
</organism>
<dbReference type="EMBL" id="JBFXLT010000025">
    <property type="protein sequence ID" value="KAL2815961.1"/>
    <property type="molecule type" value="Genomic_DNA"/>
</dbReference>
<reference evidence="3 4" key="1">
    <citation type="submission" date="2024-07" db="EMBL/GenBank/DDBJ databases">
        <title>Section-level genome sequencing and comparative genomics of Aspergillus sections Usti and Cavernicolus.</title>
        <authorList>
            <consortium name="Lawrence Berkeley National Laboratory"/>
            <person name="Nybo J.L."/>
            <person name="Vesth T.C."/>
            <person name="Theobald S."/>
            <person name="Frisvad J.C."/>
            <person name="Larsen T.O."/>
            <person name="Kjaerboelling I."/>
            <person name="Rothschild-Mancinelli K."/>
            <person name="Lyhne E.K."/>
            <person name="Kogle M.E."/>
            <person name="Barry K."/>
            <person name="Clum A."/>
            <person name="Na H."/>
            <person name="Ledsgaard L."/>
            <person name="Lin J."/>
            <person name="Lipzen A."/>
            <person name="Kuo A."/>
            <person name="Riley R."/>
            <person name="Mondo S."/>
            <person name="Labutti K."/>
            <person name="Haridas S."/>
            <person name="Pangalinan J."/>
            <person name="Salamov A.A."/>
            <person name="Simmons B.A."/>
            <person name="Magnuson J.K."/>
            <person name="Chen J."/>
            <person name="Drula E."/>
            <person name="Henrissat B."/>
            <person name="Wiebenga A."/>
            <person name="Lubbers R.J."/>
            <person name="Gomes A.C."/>
            <person name="Makela M.R."/>
            <person name="Stajich J."/>
            <person name="Grigoriev I.V."/>
            <person name="Mortensen U.H."/>
            <person name="De Vries R.P."/>
            <person name="Baker S.E."/>
            <person name="Andersen M.R."/>
        </authorList>
    </citation>
    <scope>NUCLEOTIDE SEQUENCE [LARGE SCALE GENOMIC DNA]</scope>
    <source>
        <strain evidence="3 4">CBS 588.65</strain>
    </source>
</reference>
<dbReference type="InterPro" id="IPR053137">
    <property type="entry name" value="NLR-like"/>
</dbReference>
<dbReference type="InterPro" id="IPR000845">
    <property type="entry name" value="Nucleoside_phosphorylase_d"/>
</dbReference>
<dbReference type="PANTHER" id="PTHR46082:SF11">
    <property type="entry name" value="AAA+ ATPASE DOMAIN-CONTAINING PROTEIN-RELATED"/>
    <property type="match status" value="1"/>
</dbReference>
<dbReference type="Pfam" id="PF13374">
    <property type="entry name" value="TPR_10"/>
    <property type="match status" value="2"/>
</dbReference>
<dbReference type="InterPro" id="IPR002182">
    <property type="entry name" value="NB-ARC"/>
</dbReference>
<protein>
    <submittedName>
        <fullName evidence="3">Violaceus kinesin</fullName>
    </submittedName>
</protein>
<accession>A0ABR4HKE3</accession>
<feature type="domain" description="Nucleoside phosphorylase" evidence="2">
    <location>
        <begin position="11"/>
        <end position="288"/>
    </location>
</feature>
<dbReference type="Pfam" id="PF00931">
    <property type="entry name" value="NB-ARC"/>
    <property type="match status" value="1"/>
</dbReference>
<proteinExistence type="predicted"/>
<keyword evidence="4" id="KW-1185">Reference proteome</keyword>
<name>A0ABR4HKE3_9EURO</name>
<evidence type="ECO:0000313" key="3">
    <source>
        <dbReference type="EMBL" id="KAL2815961.1"/>
    </source>
</evidence>
<dbReference type="Gene3D" id="3.40.50.300">
    <property type="entry name" value="P-loop containing nucleotide triphosphate hydrolases"/>
    <property type="match status" value="1"/>
</dbReference>
<comment type="caution">
    <text evidence="3">The sequence shown here is derived from an EMBL/GenBank/DDBJ whole genome shotgun (WGS) entry which is preliminary data.</text>
</comment>
<dbReference type="Pfam" id="PF01048">
    <property type="entry name" value="PNP_UDP_1"/>
    <property type="match status" value="1"/>
</dbReference>
<dbReference type="InterPro" id="IPR019734">
    <property type="entry name" value="TPR_rpt"/>
</dbReference>
<dbReference type="Pfam" id="PF13424">
    <property type="entry name" value="TPR_12"/>
    <property type="match status" value="2"/>
</dbReference>
<evidence type="ECO:0000259" key="2">
    <source>
        <dbReference type="Pfam" id="PF01048"/>
    </source>
</evidence>